<dbReference type="InterPro" id="IPR006292">
    <property type="entry name" value="RNase_D"/>
</dbReference>
<dbReference type="CDD" id="cd06142">
    <property type="entry name" value="RNaseD_exo"/>
    <property type="match status" value="1"/>
</dbReference>
<evidence type="ECO:0000313" key="8">
    <source>
        <dbReference type="EMBL" id="SBV99520.1"/>
    </source>
</evidence>
<comment type="cofactor">
    <cofactor evidence="6">
        <name>a divalent metal cation</name>
        <dbReference type="ChEBI" id="CHEBI:60240"/>
    </cofactor>
</comment>
<keyword evidence="3 6" id="KW-0540">Nuclease</keyword>
<dbReference type="GO" id="GO:0000166">
    <property type="term" value="F:nucleotide binding"/>
    <property type="evidence" value="ECO:0007669"/>
    <property type="project" value="InterPro"/>
</dbReference>
<comment type="similarity">
    <text evidence="6">Belongs to the RNase D family.</text>
</comment>
<accession>A0A212JJE0</accession>
<dbReference type="SMART" id="SM00474">
    <property type="entry name" value="35EXOc"/>
    <property type="match status" value="1"/>
</dbReference>
<comment type="function">
    <text evidence="6">Exonuclease involved in the 3' processing of various precursor tRNAs. Initiates hydrolysis at the 3'-terminus of an RNA molecule and releases 5'-mononucleotides.</text>
</comment>
<dbReference type="Pfam" id="PF01612">
    <property type="entry name" value="DNA_pol_A_exo1"/>
    <property type="match status" value="1"/>
</dbReference>
<dbReference type="InterPro" id="IPR012337">
    <property type="entry name" value="RNaseH-like_sf"/>
</dbReference>
<keyword evidence="1 6" id="KW-0963">Cytoplasm</keyword>
<keyword evidence="4 6" id="KW-0378">Hydrolase</keyword>
<organism evidence="8">
    <name type="scientific">uncultured Alphaproteobacteria bacterium</name>
    <dbReference type="NCBI Taxonomy" id="91750"/>
    <lineage>
        <taxon>Bacteria</taxon>
        <taxon>Pseudomonadati</taxon>
        <taxon>Pseudomonadota</taxon>
        <taxon>Alphaproteobacteria</taxon>
        <taxon>environmental samples</taxon>
    </lineage>
</organism>
<dbReference type="AlphaFoldDB" id="A0A212JJE0"/>
<dbReference type="GO" id="GO:0033890">
    <property type="term" value="F:ribonuclease D activity"/>
    <property type="evidence" value="ECO:0007669"/>
    <property type="project" value="UniProtKB-UniRule"/>
</dbReference>
<comment type="subcellular location">
    <subcellularLocation>
        <location evidence="6">Cytoplasm</location>
    </subcellularLocation>
</comment>
<dbReference type="SUPFAM" id="SSF47819">
    <property type="entry name" value="HRDC-like"/>
    <property type="match status" value="2"/>
</dbReference>
<dbReference type="InterPro" id="IPR051086">
    <property type="entry name" value="RNase_D-like"/>
</dbReference>
<dbReference type="PANTHER" id="PTHR47649:SF1">
    <property type="entry name" value="RIBONUCLEASE D"/>
    <property type="match status" value="1"/>
</dbReference>
<proteinExistence type="inferred from homology"/>
<evidence type="ECO:0000256" key="4">
    <source>
        <dbReference type="ARBA" id="ARBA00022801"/>
    </source>
</evidence>
<comment type="catalytic activity">
    <reaction evidence="6">
        <text>Exonucleolytic cleavage that removes extra residues from the 3'-terminus of tRNA to produce 5'-mononucleotides.</text>
        <dbReference type="EC" id="3.1.13.5"/>
    </reaction>
</comment>
<evidence type="ECO:0000259" key="7">
    <source>
        <dbReference type="PROSITE" id="PS50967"/>
    </source>
</evidence>
<dbReference type="GO" id="GO:0042780">
    <property type="term" value="P:tRNA 3'-end processing"/>
    <property type="evidence" value="ECO:0007669"/>
    <property type="project" value="UniProtKB-UniRule"/>
</dbReference>
<keyword evidence="2 6" id="KW-0819">tRNA processing</keyword>
<feature type="domain" description="HRDC" evidence="7">
    <location>
        <begin position="208"/>
        <end position="289"/>
    </location>
</feature>
<dbReference type="InterPro" id="IPR036397">
    <property type="entry name" value="RNaseH_sf"/>
</dbReference>
<dbReference type="InterPro" id="IPR002121">
    <property type="entry name" value="HRDC_dom"/>
</dbReference>
<name>A0A212JJE0_9PROT</name>
<evidence type="ECO:0000256" key="6">
    <source>
        <dbReference type="HAMAP-Rule" id="MF_01899"/>
    </source>
</evidence>
<evidence type="ECO:0000256" key="3">
    <source>
        <dbReference type="ARBA" id="ARBA00022722"/>
    </source>
</evidence>
<dbReference type="NCBIfam" id="TIGR01388">
    <property type="entry name" value="rnd"/>
    <property type="match status" value="1"/>
</dbReference>
<evidence type="ECO:0000256" key="2">
    <source>
        <dbReference type="ARBA" id="ARBA00022694"/>
    </source>
</evidence>
<dbReference type="PROSITE" id="PS50967">
    <property type="entry name" value="HRDC"/>
    <property type="match status" value="1"/>
</dbReference>
<dbReference type="Pfam" id="PF00570">
    <property type="entry name" value="HRDC"/>
    <property type="match status" value="1"/>
</dbReference>
<dbReference type="InterPro" id="IPR044876">
    <property type="entry name" value="HRDC_dom_sf"/>
</dbReference>
<evidence type="ECO:0000256" key="1">
    <source>
        <dbReference type="ARBA" id="ARBA00022490"/>
    </source>
</evidence>
<reference evidence="8" key="1">
    <citation type="submission" date="2016-04" db="EMBL/GenBank/DDBJ databases">
        <authorList>
            <person name="Evans L.H."/>
            <person name="Alamgir A."/>
            <person name="Owens N."/>
            <person name="Weber N.D."/>
            <person name="Virtaneva K."/>
            <person name="Barbian K."/>
            <person name="Babar A."/>
            <person name="Rosenke K."/>
        </authorList>
    </citation>
    <scope>NUCLEOTIDE SEQUENCE</scope>
    <source>
        <strain evidence="8">86</strain>
    </source>
</reference>
<dbReference type="EMBL" id="FLUO01000001">
    <property type="protein sequence ID" value="SBV99520.1"/>
    <property type="molecule type" value="Genomic_DNA"/>
</dbReference>
<dbReference type="SMART" id="SM00341">
    <property type="entry name" value="HRDC"/>
    <property type="match status" value="1"/>
</dbReference>
<gene>
    <name evidence="6 8" type="primary">rnd</name>
    <name evidence="8" type="ORF">KL86APRO_11176</name>
</gene>
<keyword evidence="5 6" id="KW-0269">Exonuclease</keyword>
<dbReference type="GO" id="GO:0003676">
    <property type="term" value="F:nucleic acid binding"/>
    <property type="evidence" value="ECO:0007669"/>
    <property type="project" value="InterPro"/>
</dbReference>
<dbReference type="GO" id="GO:0005737">
    <property type="term" value="C:cytoplasm"/>
    <property type="evidence" value="ECO:0007669"/>
    <property type="project" value="UniProtKB-SubCell"/>
</dbReference>
<protein>
    <recommendedName>
        <fullName evidence="6">Ribonuclease D</fullName>
        <shortName evidence="6">RNase D</shortName>
        <ecNumber evidence="6">3.1.13.5</ecNumber>
    </recommendedName>
</protein>
<evidence type="ECO:0000256" key="5">
    <source>
        <dbReference type="ARBA" id="ARBA00022839"/>
    </source>
</evidence>
<dbReference type="GO" id="GO:0008408">
    <property type="term" value="F:3'-5' exonuclease activity"/>
    <property type="evidence" value="ECO:0007669"/>
    <property type="project" value="InterPro"/>
</dbReference>
<sequence length="414" mass="45458">MSLITDTGALAALCERLADSKYVTVDTEFIREKTYWPRLCLIQVAGETEAACIDPLAEGIDLEPFFALMRNAAVLKVFHAARQDLEILMKLMGELPKPLFDTQVAAMVCGFGESVGYETLATKLANAHIDKSTRFTDWSKRPLTERQVVYALADVIPLRKVYRKLASVLARTGRSEWLDEEMKILADPATYVAEPREMFRRLKSRTKNPRFLAVLRELAAWRELEAQRRDLPRQRVVRDEALLEIAASAPTTLAALADTRQLPKSMTEGPTAEAIVEAVETGLALPVGELPELPAHKDHPPGLAPVVDLLRVLLKTKCDAHGVAPKIVATTEELEDLAADDDAPVRALVGWRRILFGDDALRLKHGHIALAISPDNGRIELIPVEDDAEGQPIGEAADVTSGNTAELIADTDAA</sequence>
<dbReference type="InterPro" id="IPR002562">
    <property type="entry name" value="3'-5'_exonuclease_dom"/>
</dbReference>
<dbReference type="EC" id="3.1.13.5" evidence="6"/>
<dbReference type="HAMAP" id="MF_01899">
    <property type="entry name" value="RNase_D"/>
    <property type="match status" value="1"/>
</dbReference>
<dbReference type="PANTHER" id="PTHR47649">
    <property type="entry name" value="RIBONUCLEASE D"/>
    <property type="match status" value="1"/>
</dbReference>
<dbReference type="Gene3D" id="3.30.420.10">
    <property type="entry name" value="Ribonuclease H-like superfamily/Ribonuclease H"/>
    <property type="match status" value="1"/>
</dbReference>
<dbReference type="InterPro" id="IPR010997">
    <property type="entry name" value="HRDC-like_sf"/>
</dbReference>
<dbReference type="SUPFAM" id="SSF53098">
    <property type="entry name" value="Ribonuclease H-like"/>
    <property type="match status" value="1"/>
</dbReference>
<dbReference type="Gene3D" id="1.10.150.80">
    <property type="entry name" value="HRDC domain"/>
    <property type="match status" value="1"/>
</dbReference>